<feature type="compositionally biased region" description="Low complexity" evidence="2">
    <location>
        <begin position="479"/>
        <end position="489"/>
    </location>
</feature>
<accession>A0A137NV02</accession>
<feature type="compositionally biased region" description="Basic residues" evidence="2">
    <location>
        <begin position="490"/>
        <end position="499"/>
    </location>
</feature>
<feature type="compositionally biased region" description="Polar residues" evidence="2">
    <location>
        <begin position="260"/>
        <end position="274"/>
    </location>
</feature>
<feature type="compositionally biased region" description="Low complexity" evidence="2">
    <location>
        <begin position="442"/>
        <end position="456"/>
    </location>
</feature>
<feature type="region of interest" description="Disordered" evidence="2">
    <location>
        <begin position="145"/>
        <end position="308"/>
    </location>
</feature>
<feature type="region of interest" description="Disordered" evidence="2">
    <location>
        <begin position="406"/>
        <end position="499"/>
    </location>
</feature>
<feature type="compositionally biased region" description="Low complexity" evidence="2">
    <location>
        <begin position="199"/>
        <end position="209"/>
    </location>
</feature>
<protein>
    <submittedName>
        <fullName evidence="3">Uncharacterized protein</fullName>
    </submittedName>
</protein>
<organism evidence="3 4">
    <name type="scientific">Conidiobolus coronatus (strain ATCC 28846 / CBS 209.66 / NRRL 28638)</name>
    <name type="common">Delacroixia coronata</name>
    <dbReference type="NCBI Taxonomy" id="796925"/>
    <lineage>
        <taxon>Eukaryota</taxon>
        <taxon>Fungi</taxon>
        <taxon>Fungi incertae sedis</taxon>
        <taxon>Zoopagomycota</taxon>
        <taxon>Entomophthoromycotina</taxon>
        <taxon>Entomophthoromycetes</taxon>
        <taxon>Entomophthorales</taxon>
        <taxon>Ancylistaceae</taxon>
        <taxon>Conidiobolus</taxon>
    </lineage>
</organism>
<feature type="coiled-coil region" evidence="1">
    <location>
        <begin position="333"/>
        <end position="360"/>
    </location>
</feature>
<dbReference type="AlphaFoldDB" id="A0A137NV02"/>
<keyword evidence="1" id="KW-0175">Coiled coil</keyword>
<evidence type="ECO:0000313" key="4">
    <source>
        <dbReference type="Proteomes" id="UP000070444"/>
    </source>
</evidence>
<sequence length="499" mass="56589">MASDKTPLLESNREKSVDVSSAPLPTPPATSQSNININLNKAKSNKALEMTILTAAMECNPWQHAPSSRRVRYDEVSKTLLHKGISATHHQIQVVVDKKLIQYYKYRSDPGNDSSYLANKPREFLPVMTKIASYISQLEMRRKKAKSDGLNSAQHEENRNNDNFIDLSDSTAPSSPVIVEPTVPSRRRRSVHMEYKPQSSSEFMVSSQSHPTAPHQPIPLPPLYSHSQAPPEHFSSHKPNPFHDQPNPFASSAPLWPPGYSSSNGQPPQTSTHHPIQPKPLSHKSTPHQPSTLSNPPSVPSMPSRSQTTQNCCNHDCHKIQSKLFTPLKEFLEKKLEWDHAKLERENWRYEKQLEIENQQRARQIEIDREIRLREIEQRAMEVQLDRQVMDKFFKMMNEFMDQFNQNHEHSPRSQVLPPPQPMMAPPTGSRAVLVPGPNAPLPNHHAQHPHQPLLHTNKIKLTGQKPAPISVPPPPTHPSQLPHPSSHSHSSHSHHQSR</sequence>
<feature type="compositionally biased region" description="Polar residues" evidence="2">
    <location>
        <begin position="287"/>
        <end position="308"/>
    </location>
</feature>
<reference evidence="3 4" key="1">
    <citation type="journal article" date="2015" name="Genome Biol. Evol.">
        <title>Phylogenomic analyses indicate that early fungi evolved digesting cell walls of algal ancestors of land plants.</title>
        <authorList>
            <person name="Chang Y."/>
            <person name="Wang S."/>
            <person name="Sekimoto S."/>
            <person name="Aerts A.L."/>
            <person name="Choi C."/>
            <person name="Clum A."/>
            <person name="LaButti K.M."/>
            <person name="Lindquist E.A."/>
            <person name="Yee Ngan C."/>
            <person name="Ohm R.A."/>
            <person name="Salamov A.A."/>
            <person name="Grigoriev I.V."/>
            <person name="Spatafora J.W."/>
            <person name="Berbee M.L."/>
        </authorList>
    </citation>
    <scope>NUCLEOTIDE SEQUENCE [LARGE SCALE GENOMIC DNA]</scope>
    <source>
        <strain evidence="3 4">NRRL 28638</strain>
    </source>
</reference>
<feature type="region of interest" description="Disordered" evidence="2">
    <location>
        <begin position="1"/>
        <end position="34"/>
    </location>
</feature>
<proteinExistence type="predicted"/>
<evidence type="ECO:0000313" key="3">
    <source>
        <dbReference type="EMBL" id="KXN66643.1"/>
    </source>
</evidence>
<name>A0A137NV02_CONC2</name>
<gene>
    <name evidence="3" type="ORF">CONCODRAFT_80437</name>
</gene>
<evidence type="ECO:0000256" key="1">
    <source>
        <dbReference type="SAM" id="Coils"/>
    </source>
</evidence>
<dbReference type="EMBL" id="KQ964702">
    <property type="protein sequence ID" value="KXN66643.1"/>
    <property type="molecule type" value="Genomic_DNA"/>
</dbReference>
<keyword evidence="4" id="KW-1185">Reference proteome</keyword>
<evidence type="ECO:0000256" key="2">
    <source>
        <dbReference type="SAM" id="MobiDB-lite"/>
    </source>
</evidence>
<dbReference type="Proteomes" id="UP000070444">
    <property type="component" value="Unassembled WGS sequence"/>
</dbReference>